<name>D6PKG2_9ZZZZ</name>
<sequence length="59" mass="5996">MGGQANTPVPANNSLRVITTNGGADDIDSATFDGFDDVLFSASGFTFSINSNGNLVATI</sequence>
<protein>
    <submittedName>
        <fullName evidence="1">Uncharacterized protein</fullName>
    </submittedName>
</protein>
<proteinExistence type="predicted"/>
<reference evidence="1" key="1">
    <citation type="journal article" date="2010" name="ISME J.">
        <title>Metagenome of the Mediterranean deep chlorophyll maximum studied by direct and fosmid library 454 pyrosequencing.</title>
        <authorList>
            <person name="Ghai R."/>
            <person name="Martin-Cuadrado A.B."/>
            <person name="Molto A.G."/>
            <person name="Heredia I.G."/>
            <person name="Cabrera R."/>
            <person name="Martin J."/>
            <person name="Verdu M."/>
            <person name="Deschamps P."/>
            <person name="Moreira D."/>
            <person name="Lopez-Garcia P."/>
            <person name="Mira A."/>
            <person name="Rodriguez-Valera F."/>
        </authorList>
    </citation>
    <scope>NUCLEOTIDE SEQUENCE</scope>
</reference>
<evidence type="ECO:0000313" key="1">
    <source>
        <dbReference type="EMBL" id="ADD96213.1"/>
    </source>
</evidence>
<dbReference type="AlphaFoldDB" id="D6PKG2"/>
<organism evidence="1">
    <name type="scientific">uncultured organism MedDCM-OCT-S06-C2377</name>
    <dbReference type="NCBI Taxonomy" id="743624"/>
    <lineage>
        <taxon>unclassified sequences</taxon>
        <taxon>environmental samples</taxon>
    </lineage>
</organism>
<dbReference type="EMBL" id="GU943125">
    <property type="protein sequence ID" value="ADD96213.1"/>
    <property type="molecule type" value="Genomic_DNA"/>
</dbReference>
<accession>D6PKG2</accession>